<organism evidence="2 3">
    <name type="scientific">Streptomyces caniscabiei</name>
    <dbReference type="NCBI Taxonomy" id="2746961"/>
    <lineage>
        <taxon>Bacteria</taxon>
        <taxon>Bacillati</taxon>
        <taxon>Actinomycetota</taxon>
        <taxon>Actinomycetes</taxon>
        <taxon>Kitasatosporales</taxon>
        <taxon>Streptomycetaceae</taxon>
        <taxon>Streptomyces</taxon>
    </lineage>
</organism>
<gene>
    <name evidence="2" type="ORF">IHE70_31370</name>
</gene>
<feature type="region of interest" description="Disordered" evidence="1">
    <location>
        <begin position="1"/>
        <end position="47"/>
    </location>
</feature>
<dbReference type="RefSeq" id="WP_192364099.1">
    <property type="nucleotide sequence ID" value="NZ_CP119182.1"/>
</dbReference>
<dbReference type="EMBL" id="JACYXT010000016">
    <property type="protein sequence ID" value="MBD9727606.1"/>
    <property type="molecule type" value="Genomic_DNA"/>
</dbReference>
<reference evidence="2" key="1">
    <citation type="submission" date="2020-09" db="EMBL/GenBank/DDBJ databases">
        <title>Streptomyces canutascabiei sp. nov., which causes potato common scab and is distributed across the world.</title>
        <authorList>
            <person name="Nguyen H.P."/>
            <person name="Weisberg A.J."/>
            <person name="Chang J.H."/>
            <person name="Clarke C.R."/>
        </authorList>
    </citation>
    <scope>NUCLEOTIDE SEQUENCE</scope>
    <source>
        <strain evidence="2">ID-01-6.2a</strain>
    </source>
</reference>
<evidence type="ECO:0000256" key="1">
    <source>
        <dbReference type="SAM" id="MobiDB-lite"/>
    </source>
</evidence>
<proteinExistence type="predicted"/>
<dbReference type="GeneID" id="79931433"/>
<evidence type="ECO:0000313" key="3">
    <source>
        <dbReference type="Proteomes" id="UP000661025"/>
    </source>
</evidence>
<accession>A0A927L7M8</accession>
<name>A0A927L7M8_9ACTN</name>
<dbReference type="AlphaFoldDB" id="A0A927L7M8"/>
<evidence type="ECO:0000313" key="2">
    <source>
        <dbReference type="EMBL" id="MBD9727606.1"/>
    </source>
</evidence>
<comment type="caution">
    <text evidence="2">The sequence shown here is derived from an EMBL/GenBank/DDBJ whole genome shotgun (WGS) entry which is preliminary data.</text>
</comment>
<sequence length="105" mass="12013">MARPLTGRRTPLDPPQPHPVALTDEKTQLNGPRPRLRRRAGTTTVRTHDPKTRFVIDFLFLGLHERHLRVSRGEAEPFDVRRAAADLRSLATSGIFAVTHFKERR</sequence>
<dbReference type="Proteomes" id="UP000661025">
    <property type="component" value="Unassembled WGS sequence"/>
</dbReference>
<protein>
    <submittedName>
        <fullName evidence="2">Uncharacterized protein</fullName>
    </submittedName>
</protein>